<feature type="domain" description="Response regulatory" evidence="10">
    <location>
        <begin position="8"/>
        <end position="121"/>
    </location>
</feature>
<dbReference type="HOGENOM" id="CLU_000445_30_4_9"/>
<name>U5MUG4_CLOSA</name>
<evidence type="ECO:0000256" key="9">
    <source>
        <dbReference type="PROSITE-ProRule" id="PRU01091"/>
    </source>
</evidence>
<evidence type="ECO:0000259" key="11">
    <source>
        <dbReference type="PROSITE" id="PS51755"/>
    </source>
</evidence>
<sequence>MQMSNKFKILVVDDEQNILDVVKAYLEKEDFEVITAMDGEMALNIFNEQNINLIVLDLMLPKITGEEVCKRIRMSSSMPIIMLTAKAEEDEKIEGISIGADDYLTKPFSVRELVVRVRALLRRAYRDFMPMADILSFNNGDLEVDSKKMIVKKQSKIVNLITNEFKILKILLTNPEQVFSREKLVEKAFGVNYEGFDRTVDTYIKNIRQKIENNHKEPLYIVTVYGMGYKFIPNAYEVKK</sequence>
<evidence type="ECO:0000256" key="4">
    <source>
        <dbReference type="ARBA" id="ARBA00023015"/>
    </source>
</evidence>
<evidence type="ECO:0000256" key="5">
    <source>
        <dbReference type="ARBA" id="ARBA00023125"/>
    </source>
</evidence>
<protein>
    <recommendedName>
        <fullName evidence="1">Stage 0 sporulation protein A homolog</fullName>
    </recommendedName>
</protein>
<dbReference type="Pfam" id="PF00486">
    <property type="entry name" value="Trans_reg_C"/>
    <property type="match status" value="1"/>
</dbReference>
<feature type="modified residue" description="4-aspartylphosphate" evidence="8">
    <location>
        <position position="57"/>
    </location>
</feature>
<dbReference type="InterPro" id="IPR039420">
    <property type="entry name" value="WalR-like"/>
</dbReference>
<evidence type="ECO:0000256" key="2">
    <source>
        <dbReference type="ARBA" id="ARBA00022553"/>
    </source>
</evidence>
<proteinExistence type="predicted"/>
<dbReference type="GO" id="GO:0032993">
    <property type="term" value="C:protein-DNA complex"/>
    <property type="evidence" value="ECO:0007669"/>
    <property type="project" value="TreeGrafter"/>
</dbReference>
<keyword evidence="13" id="KW-1185">Reference proteome</keyword>
<dbReference type="GO" id="GO:0005829">
    <property type="term" value="C:cytosol"/>
    <property type="evidence" value="ECO:0007669"/>
    <property type="project" value="TreeGrafter"/>
</dbReference>
<dbReference type="Gene3D" id="1.10.10.10">
    <property type="entry name" value="Winged helix-like DNA-binding domain superfamily/Winged helix DNA-binding domain"/>
    <property type="match status" value="1"/>
</dbReference>
<keyword evidence="4" id="KW-0805">Transcription regulation</keyword>
<dbReference type="InterPro" id="IPR016032">
    <property type="entry name" value="Sig_transdc_resp-reg_C-effctor"/>
</dbReference>
<evidence type="ECO:0000256" key="6">
    <source>
        <dbReference type="ARBA" id="ARBA00023163"/>
    </source>
</evidence>
<dbReference type="SUPFAM" id="SSF52172">
    <property type="entry name" value="CheY-like"/>
    <property type="match status" value="1"/>
</dbReference>
<dbReference type="CDD" id="cd00383">
    <property type="entry name" value="trans_reg_C"/>
    <property type="match status" value="1"/>
</dbReference>
<gene>
    <name evidence="12" type="primary">regX2</name>
    <name evidence="12" type="ORF">CLSA_c23320</name>
</gene>
<reference evidence="12 13" key="1">
    <citation type="journal article" date="2013" name="Genome Announc.">
        <title>Complete Genome Sequence of the Solvent Producer Clostridium saccharobutylicum NCP262 (DSM 13864).</title>
        <authorList>
            <person name="Poehlein A."/>
            <person name="Hartwich K."/>
            <person name="Krabben P."/>
            <person name="Ehrenreich A."/>
            <person name="Liebl W."/>
            <person name="Durre P."/>
            <person name="Gottschalk G."/>
            <person name="Daniel R."/>
        </authorList>
    </citation>
    <scope>NUCLEOTIDE SEQUENCE [LARGE SCALE GENOMIC DNA]</scope>
    <source>
        <strain evidence="12">DSM 13864</strain>
    </source>
</reference>
<dbReference type="GO" id="GO:0000156">
    <property type="term" value="F:phosphorelay response regulator activity"/>
    <property type="evidence" value="ECO:0007669"/>
    <property type="project" value="TreeGrafter"/>
</dbReference>
<feature type="domain" description="OmpR/PhoB-type" evidence="11">
    <location>
        <begin position="132"/>
        <end position="233"/>
    </location>
</feature>
<evidence type="ECO:0000313" key="13">
    <source>
        <dbReference type="Proteomes" id="UP000017118"/>
    </source>
</evidence>
<evidence type="ECO:0000256" key="3">
    <source>
        <dbReference type="ARBA" id="ARBA00023012"/>
    </source>
</evidence>
<keyword evidence="3" id="KW-0902">Two-component regulatory system</keyword>
<dbReference type="SMART" id="SM00862">
    <property type="entry name" value="Trans_reg_C"/>
    <property type="match status" value="1"/>
</dbReference>
<keyword evidence="2 8" id="KW-0597">Phosphoprotein</keyword>
<evidence type="ECO:0000313" key="12">
    <source>
        <dbReference type="EMBL" id="AGX43306.1"/>
    </source>
</evidence>
<dbReference type="EMBL" id="CP006721">
    <property type="protein sequence ID" value="AGX43306.1"/>
    <property type="molecule type" value="Genomic_DNA"/>
</dbReference>
<dbReference type="AlphaFoldDB" id="U5MUG4"/>
<keyword evidence="6" id="KW-0804">Transcription</keyword>
<dbReference type="PANTHER" id="PTHR48111:SF73">
    <property type="entry name" value="ALKALINE PHOSPHATASE SYNTHESIS TRANSCRIPTIONAL REGULATORY PROTEIN PHOP"/>
    <property type="match status" value="1"/>
</dbReference>
<keyword evidence="5 9" id="KW-0238">DNA-binding</keyword>
<dbReference type="KEGG" id="csb:CLSA_c23320"/>
<feature type="DNA-binding region" description="OmpR/PhoB-type" evidence="9">
    <location>
        <begin position="132"/>
        <end position="233"/>
    </location>
</feature>
<dbReference type="Gene3D" id="6.10.250.690">
    <property type="match status" value="1"/>
</dbReference>
<evidence type="ECO:0000256" key="8">
    <source>
        <dbReference type="PROSITE-ProRule" id="PRU00169"/>
    </source>
</evidence>
<dbReference type="SUPFAM" id="SSF46894">
    <property type="entry name" value="C-terminal effector domain of the bipartite response regulators"/>
    <property type="match status" value="1"/>
</dbReference>
<dbReference type="PANTHER" id="PTHR48111">
    <property type="entry name" value="REGULATOR OF RPOS"/>
    <property type="match status" value="1"/>
</dbReference>
<dbReference type="InterPro" id="IPR036388">
    <property type="entry name" value="WH-like_DNA-bd_sf"/>
</dbReference>
<dbReference type="Proteomes" id="UP000017118">
    <property type="component" value="Chromosome"/>
</dbReference>
<accession>U5MUG4</accession>
<dbReference type="InterPro" id="IPR011006">
    <property type="entry name" value="CheY-like_superfamily"/>
</dbReference>
<comment type="function">
    <text evidence="7">May play the central regulatory role in sporulation. It may be an element of the effector pathway responsible for the activation of sporulation genes in response to nutritional stress. Spo0A may act in concert with spo0H (a sigma factor) to control the expression of some genes that are critical to the sporulation process.</text>
</comment>
<evidence type="ECO:0000256" key="1">
    <source>
        <dbReference type="ARBA" id="ARBA00018672"/>
    </source>
</evidence>
<dbReference type="Gene3D" id="3.40.50.2300">
    <property type="match status" value="1"/>
</dbReference>
<dbReference type="FunFam" id="3.40.50.2300:FF:000001">
    <property type="entry name" value="DNA-binding response regulator PhoB"/>
    <property type="match status" value="1"/>
</dbReference>
<dbReference type="eggNOG" id="COG0745">
    <property type="taxonomic scope" value="Bacteria"/>
</dbReference>
<evidence type="ECO:0000256" key="7">
    <source>
        <dbReference type="ARBA" id="ARBA00024867"/>
    </source>
</evidence>
<dbReference type="GO" id="GO:0000976">
    <property type="term" value="F:transcription cis-regulatory region binding"/>
    <property type="evidence" value="ECO:0007669"/>
    <property type="project" value="TreeGrafter"/>
</dbReference>
<dbReference type="PROSITE" id="PS50110">
    <property type="entry name" value="RESPONSE_REGULATORY"/>
    <property type="match status" value="1"/>
</dbReference>
<evidence type="ECO:0000259" key="10">
    <source>
        <dbReference type="PROSITE" id="PS50110"/>
    </source>
</evidence>
<dbReference type="PATRIC" id="fig|1345695.3.peg.2305"/>
<dbReference type="InterPro" id="IPR001789">
    <property type="entry name" value="Sig_transdc_resp-reg_receiver"/>
</dbReference>
<dbReference type="Pfam" id="PF00072">
    <property type="entry name" value="Response_reg"/>
    <property type="match status" value="1"/>
</dbReference>
<dbReference type="InterPro" id="IPR001867">
    <property type="entry name" value="OmpR/PhoB-type_DNA-bd"/>
</dbReference>
<dbReference type="GO" id="GO:0006355">
    <property type="term" value="P:regulation of DNA-templated transcription"/>
    <property type="evidence" value="ECO:0007669"/>
    <property type="project" value="InterPro"/>
</dbReference>
<dbReference type="SMART" id="SM00448">
    <property type="entry name" value="REC"/>
    <property type="match status" value="1"/>
</dbReference>
<dbReference type="PROSITE" id="PS51755">
    <property type="entry name" value="OMPR_PHOB"/>
    <property type="match status" value="1"/>
</dbReference>
<organism evidence="12 13">
    <name type="scientific">Clostridium saccharobutylicum DSM 13864</name>
    <dbReference type="NCBI Taxonomy" id="1345695"/>
    <lineage>
        <taxon>Bacteria</taxon>
        <taxon>Bacillati</taxon>
        <taxon>Bacillota</taxon>
        <taxon>Clostridia</taxon>
        <taxon>Eubacteriales</taxon>
        <taxon>Clostridiaceae</taxon>
        <taxon>Clostridium</taxon>
    </lineage>
</organism>